<dbReference type="AlphaFoldDB" id="A0A8J6FQD8"/>
<sequence>MYVKASTNIGTKIHIPCKECKCMTILKHQVYIHIHRKGQSLICTSSSLHAQKYLWIHSRFVSSNGLCQFYSSTHNALLVRMLPTYGTYPVKYLRVYMTATN</sequence>
<keyword evidence="2" id="KW-1185">Reference proteome</keyword>
<accession>A0A8J6FQD8</accession>
<gene>
    <name evidence="1" type="ORF">GDO78_006250</name>
</gene>
<evidence type="ECO:0000313" key="1">
    <source>
        <dbReference type="EMBL" id="KAG9490815.1"/>
    </source>
</evidence>
<dbReference type="EMBL" id="WNTK01000002">
    <property type="protein sequence ID" value="KAG9490815.1"/>
    <property type="molecule type" value="Genomic_DNA"/>
</dbReference>
<name>A0A8J6FQD8_ELECQ</name>
<proteinExistence type="predicted"/>
<dbReference type="Proteomes" id="UP000770717">
    <property type="component" value="Unassembled WGS sequence"/>
</dbReference>
<comment type="caution">
    <text evidence="1">The sequence shown here is derived from an EMBL/GenBank/DDBJ whole genome shotgun (WGS) entry which is preliminary data.</text>
</comment>
<organism evidence="1 2">
    <name type="scientific">Eleutherodactylus coqui</name>
    <name type="common">Puerto Rican coqui</name>
    <dbReference type="NCBI Taxonomy" id="57060"/>
    <lineage>
        <taxon>Eukaryota</taxon>
        <taxon>Metazoa</taxon>
        <taxon>Chordata</taxon>
        <taxon>Craniata</taxon>
        <taxon>Vertebrata</taxon>
        <taxon>Euteleostomi</taxon>
        <taxon>Amphibia</taxon>
        <taxon>Batrachia</taxon>
        <taxon>Anura</taxon>
        <taxon>Neobatrachia</taxon>
        <taxon>Hyloidea</taxon>
        <taxon>Eleutherodactylidae</taxon>
        <taxon>Eleutherodactylinae</taxon>
        <taxon>Eleutherodactylus</taxon>
        <taxon>Eleutherodactylus</taxon>
    </lineage>
</organism>
<protein>
    <submittedName>
        <fullName evidence="1">Uncharacterized protein</fullName>
    </submittedName>
</protein>
<reference evidence="1" key="1">
    <citation type="thesis" date="2020" institute="ProQuest LLC" country="789 East Eisenhower Parkway, Ann Arbor, MI, USA">
        <title>Comparative Genomics and Chromosome Evolution.</title>
        <authorList>
            <person name="Mudd A.B."/>
        </authorList>
    </citation>
    <scope>NUCLEOTIDE SEQUENCE</scope>
    <source>
        <strain evidence="1">HN-11 Male</strain>
        <tissue evidence="1">Kidney and liver</tissue>
    </source>
</reference>
<evidence type="ECO:0000313" key="2">
    <source>
        <dbReference type="Proteomes" id="UP000770717"/>
    </source>
</evidence>